<dbReference type="EMBL" id="JAVHJO010000009">
    <property type="protein sequence ID" value="KAK6537364.1"/>
    <property type="molecule type" value="Genomic_DNA"/>
</dbReference>
<name>A0AAV9X6N8_9PEZI</name>
<dbReference type="AlphaFoldDB" id="A0AAV9X6N8"/>
<gene>
    <name evidence="1" type="ORF">TWF694_011556</name>
</gene>
<protein>
    <submittedName>
        <fullName evidence="1">Uncharacterized protein</fullName>
    </submittedName>
</protein>
<comment type="caution">
    <text evidence="1">The sequence shown here is derived from an EMBL/GenBank/DDBJ whole genome shotgun (WGS) entry which is preliminary data.</text>
</comment>
<reference evidence="1 2" key="1">
    <citation type="submission" date="2019-10" db="EMBL/GenBank/DDBJ databases">
        <authorList>
            <person name="Palmer J.M."/>
        </authorList>
    </citation>
    <scope>NUCLEOTIDE SEQUENCE [LARGE SCALE GENOMIC DNA]</scope>
    <source>
        <strain evidence="1 2">TWF694</strain>
    </source>
</reference>
<organism evidence="1 2">
    <name type="scientific">Orbilia ellipsospora</name>
    <dbReference type="NCBI Taxonomy" id="2528407"/>
    <lineage>
        <taxon>Eukaryota</taxon>
        <taxon>Fungi</taxon>
        <taxon>Dikarya</taxon>
        <taxon>Ascomycota</taxon>
        <taxon>Pezizomycotina</taxon>
        <taxon>Orbiliomycetes</taxon>
        <taxon>Orbiliales</taxon>
        <taxon>Orbiliaceae</taxon>
        <taxon>Orbilia</taxon>
    </lineage>
</organism>
<proteinExistence type="predicted"/>
<accession>A0AAV9X6N8</accession>
<dbReference type="Proteomes" id="UP001365542">
    <property type="component" value="Unassembled WGS sequence"/>
</dbReference>
<evidence type="ECO:0000313" key="1">
    <source>
        <dbReference type="EMBL" id="KAK6537364.1"/>
    </source>
</evidence>
<evidence type="ECO:0000313" key="2">
    <source>
        <dbReference type="Proteomes" id="UP001365542"/>
    </source>
</evidence>
<keyword evidence="2" id="KW-1185">Reference proteome</keyword>
<sequence length="317" mass="35649">MRVDPITPASLLLGAYLASTGVRSDTYVINLDTFYARHTTLVNTLAQNFFGLVHGALRAIPIGLNGPPLPSPDMTNQRKTLVQIIDAVQNRLYTLDRDLHHPYFINDPPENAKYGLYYTEEEDFLEVDEEPYIIPRETTVEAAIVWVKGFQDAIWGIYKWSTIAPPGFFKRERDANMIPEEANTWKTVQAAAEYLNSLALQDNIDNIRENPMWVLQYVFSIKAQSGSGTVTFDDGQVMVLATGFEALGQSLGKEMLVHKMRAKGREIFDPTVWWQEFSEGDYNDIHLMQKLYGERLREIAKDVGAILAAAKAGVNGG</sequence>